<dbReference type="RefSeq" id="WP_095307431.1">
    <property type="nucleotide sequence ID" value="NZ_JAMAWL010000005.1"/>
</dbReference>
<dbReference type="InterPro" id="IPR027417">
    <property type="entry name" value="P-loop_NTPase"/>
</dbReference>
<dbReference type="InterPro" id="IPR003439">
    <property type="entry name" value="ABC_transporter-like_ATP-bd"/>
</dbReference>
<dbReference type="SUPFAM" id="SSF52540">
    <property type="entry name" value="P-loop containing nucleoside triphosphate hydrolases"/>
    <property type="match status" value="1"/>
</dbReference>
<evidence type="ECO:0000256" key="2">
    <source>
        <dbReference type="ARBA" id="ARBA00022840"/>
    </source>
</evidence>
<evidence type="ECO:0000259" key="3">
    <source>
        <dbReference type="PROSITE" id="PS50893"/>
    </source>
</evidence>
<comment type="caution">
    <text evidence="4">The sequence shown here is derived from an EMBL/GenBank/DDBJ whole genome shotgun (WGS) entry which is preliminary data.</text>
</comment>
<evidence type="ECO:0000313" key="5">
    <source>
        <dbReference type="Proteomes" id="UP000285456"/>
    </source>
</evidence>
<sequence length="291" mass="32643">MHIKATNLQLAYGRDPVLHDMNFEIHEPKIYGLLGRNGAGKTSLLSIIGSFREATSGDLRINGVAPFENAQIMQDVTFMYNKDFTGETDSPSTIVKYLGRYRPHFDLEYAMKLIRKFKLEGNKSVAKLSKGKQSAFNVVVGLANRSPITIFDEVYLGMDAPARDLFYKELLKDQELHPRIIILSTHLVSEMDYLFDEVMIIHEGRILLQEPYDAIVSRGVTVVGGKDAVARFAANKEILNEEQLGDTKSVTIYGEMNEADRLAASELGLTIGPVSLQDLFIQLTKEDDEHE</sequence>
<name>A0A417YAW4_9BACI</name>
<dbReference type="SMART" id="SM00382">
    <property type="entry name" value="AAA"/>
    <property type="match status" value="1"/>
</dbReference>
<dbReference type="EMBL" id="QWEH01000019">
    <property type="protein sequence ID" value="RHW29830.1"/>
    <property type="molecule type" value="Genomic_DNA"/>
</dbReference>
<dbReference type="OrthoDB" id="9804819at2"/>
<accession>A0A417YAW4</accession>
<proteinExistence type="predicted"/>
<dbReference type="Gene3D" id="3.40.50.300">
    <property type="entry name" value="P-loop containing nucleotide triphosphate hydrolases"/>
    <property type="match status" value="1"/>
</dbReference>
<gene>
    <name evidence="4" type="ORF">D1B32_20175</name>
</gene>
<evidence type="ECO:0000256" key="1">
    <source>
        <dbReference type="ARBA" id="ARBA00022741"/>
    </source>
</evidence>
<dbReference type="Pfam" id="PF00005">
    <property type="entry name" value="ABC_tran"/>
    <property type="match status" value="1"/>
</dbReference>
<keyword evidence="5" id="KW-1185">Reference proteome</keyword>
<dbReference type="GO" id="GO:0005524">
    <property type="term" value="F:ATP binding"/>
    <property type="evidence" value="ECO:0007669"/>
    <property type="project" value="UniProtKB-KW"/>
</dbReference>
<organism evidence="4 5">
    <name type="scientific">Oceanobacillus profundus</name>
    <dbReference type="NCBI Taxonomy" id="372463"/>
    <lineage>
        <taxon>Bacteria</taxon>
        <taxon>Bacillati</taxon>
        <taxon>Bacillota</taxon>
        <taxon>Bacilli</taxon>
        <taxon>Bacillales</taxon>
        <taxon>Bacillaceae</taxon>
        <taxon>Oceanobacillus</taxon>
    </lineage>
</organism>
<dbReference type="PANTHER" id="PTHR43158">
    <property type="entry name" value="SKFA PEPTIDE EXPORT ATP-BINDING PROTEIN SKFE"/>
    <property type="match status" value="1"/>
</dbReference>
<keyword evidence="2 4" id="KW-0067">ATP-binding</keyword>
<dbReference type="AlphaFoldDB" id="A0A417YAW4"/>
<keyword evidence="1" id="KW-0547">Nucleotide-binding</keyword>
<reference evidence="4 5" key="1">
    <citation type="journal article" date="2007" name="Int. J. Syst. Evol. Microbiol.">
        <title>Oceanobacillus profundus sp. nov., isolated from a deep-sea sediment core.</title>
        <authorList>
            <person name="Kim Y.G."/>
            <person name="Choi D.H."/>
            <person name="Hyun S."/>
            <person name="Cho B.C."/>
        </authorList>
    </citation>
    <scope>NUCLEOTIDE SEQUENCE [LARGE SCALE GENOMIC DNA]</scope>
    <source>
        <strain evidence="4 5">DSM 18246</strain>
    </source>
</reference>
<protein>
    <submittedName>
        <fullName evidence="4">ABC transporter ATP-binding protein</fullName>
    </submittedName>
</protein>
<dbReference type="InterPro" id="IPR003593">
    <property type="entry name" value="AAA+_ATPase"/>
</dbReference>
<feature type="domain" description="ABC transporter" evidence="3">
    <location>
        <begin position="3"/>
        <end position="228"/>
    </location>
</feature>
<dbReference type="GO" id="GO:0016887">
    <property type="term" value="F:ATP hydrolysis activity"/>
    <property type="evidence" value="ECO:0007669"/>
    <property type="project" value="InterPro"/>
</dbReference>
<dbReference type="PROSITE" id="PS50893">
    <property type="entry name" value="ABC_TRANSPORTER_2"/>
    <property type="match status" value="1"/>
</dbReference>
<dbReference type="Proteomes" id="UP000285456">
    <property type="component" value="Unassembled WGS sequence"/>
</dbReference>
<evidence type="ECO:0000313" key="4">
    <source>
        <dbReference type="EMBL" id="RHW29830.1"/>
    </source>
</evidence>
<dbReference type="PANTHER" id="PTHR43158:SF5">
    <property type="entry name" value="ABC TRANSPORTER, ATP-BINDING PROTEIN"/>
    <property type="match status" value="1"/>
</dbReference>